<evidence type="ECO:0000313" key="1">
    <source>
        <dbReference type="EMBL" id="KAK8746685.1"/>
    </source>
</evidence>
<comment type="caution">
    <text evidence="1">The sequence shown here is derived from an EMBL/GenBank/DDBJ whole genome shotgun (WGS) entry which is preliminary data.</text>
</comment>
<evidence type="ECO:0000313" key="2">
    <source>
        <dbReference type="Proteomes" id="UP001445076"/>
    </source>
</evidence>
<proteinExistence type="predicted"/>
<keyword evidence="2" id="KW-1185">Reference proteome</keyword>
<protein>
    <submittedName>
        <fullName evidence="1">Uncharacterized protein</fullName>
    </submittedName>
</protein>
<reference evidence="1 2" key="1">
    <citation type="journal article" date="2024" name="BMC Genomics">
        <title>Genome assembly of redclaw crayfish (Cherax quadricarinatus) provides insights into its immune adaptation and hypoxia tolerance.</title>
        <authorList>
            <person name="Liu Z."/>
            <person name="Zheng J."/>
            <person name="Li H."/>
            <person name="Fang K."/>
            <person name="Wang S."/>
            <person name="He J."/>
            <person name="Zhou D."/>
            <person name="Weng S."/>
            <person name="Chi M."/>
            <person name="Gu Z."/>
            <person name="He J."/>
            <person name="Li F."/>
            <person name="Wang M."/>
        </authorList>
    </citation>
    <scope>NUCLEOTIDE SEQUENCE [LARGE SCALE GENOMIC DNA]</scope>
    <source>
        <strain evidence="1">ZL_2023a</strain>
    </source>
</reference>
<dbReference type="EMBL" id="JARKIK010000017">
    <property type="protein sequence ID" value="KAK8746685.1"/>
    <property type="molecule type" value="Genomic_DNA"/>
</dbReference>
<dbReference type="Proteomes" id="UP001445076">
    <property type="component" value="Unassembled WGS sequence"/>
</dbReference>
<dbReference type="AlphaFoldDB" id="A0AAW0XQ25"/>
<organism evidence="1 2">
    <name type="scientific">Cherax quadricarinatus</name>
    <name type="common">Australian red claw crayfish</name>
    <dbReference type="NCBI Taxonomy" id="27406"/>
    <lineage>
        <taxon>Eukaryota</taxon>
        <taxon>Metazoa</taxon>
        <taxon>Ecdysozoa</taxon>
        <taxon>Arthropoda</taxon>
        <taxon>Crustacea</taxon>
        <taxon>Multicrustacea</taxon>
        <taxon>Malacostraca</taxon>
        <taxon>Eumalacostraca</taxon>
        <taxon>Eucarida</taxon>
        <taxon>Decapoda</taxon>
        <taxon>Pleocyemata</taxon>
        <taxon>Astacidea</taxon>
        <taxon>Parastacoidea</taxon>
        <taxon>Parastacidae</taxon>
        <taxon>Cherax</taxon>
    </lineage>
</organism>
<accession>A0AAW0XQ25</accession>
<gene>
    <name evidence="1" type="ORF">OTU49_017135</name>
</gene>
<sequence length="105" mass="11891">MTAASRYNHLRQHSPHHSQFQNFANFINYTRYSVEKNETKILMCESREDRMESGRRVGGITTTAHSPPHTVCGAVTGDECECNQTKTKILSTRITGTNELFVDLS</sequence>
<name>A0AAW0XQ25_CHEQU</name>